<keyword evidence="3" id="KW-1185">Reference proteome</keyword>
<sequence>MEWKRFPIPLILAAVLVGAVLIIITINVTVPKAFYASSGNATITLYAGSPYMYYDTWPGTVTVNVVSGTAAFTTTIYYGIMLPSYNAYTPLIAILTNAPKAFYTTSTWSISTPVGSRAIKLWLEQDSSGGWWLVVEDTNQAVYPVCAVYKMNMTSLSLSGATYYLFYPIPTTATSTTAPIPSECGGDYTLVQSWSFSGGNIVGTNVYSGTTRVASRGLTATTASSVSYTTQYLQYPGINRTDLTVFYIETGYAVAFNQVNNPITVTITHS</sequence>
<protein>
    <submittedName>
        <fullName evidence="2">Uncharacterized protein</fullName>
    </submittedName>
</protein>
<feature type="transmembrane region" description="Helical" evidence="1">
    <location>
        <begin position="6"/>
        <end position="30"/>
    </location>
</feature>
<organism evidence="2 3">
    <name type="scientific">Thermoproteus tenax spherical virus 1</name>
    <dbReference type="NCBI Taxonomy" id="292639"/>
    <lineage>
        <taxon>Viruses</taxon>
        <taxon>Viruses incertae sedis</taxon>
        <taxon>Globuloviridae</taxon>
        <taxon>Alphaglobulovirus</taxon>
        <taxon>Alphaglobulovirus cinderense</taxon>
    </lineage>
</organism>
<dbReference type="RefSeq" id="YP_164365.1">
    <property type="nucleotide sequence ID" value="NC_006556.1"/>
</dbReference>
<keyword evidence="1" id="KW-1133">Transmembrane helix</keyword>
<dbReference type="Proteomes" id="UP000006730">
    <property type="component" value="Segment"/>
</dbReference>
<evidence type="ECO:0000313" key="3">
    <source>
        <dbReference type="Proteomes" id="UP000006730"/>
    </source>
</evidence>
<proteinExistence type="predicted"/>
<dbReference type="GeneID" id="5141619"/>
<evidence type="ECO:0000256" key="1">
    <source>
        <dbReference type="SAM" id="Phobius"/>
    </source>
</evidence>
<evidence type="ECO:0000313" key="2">
    <source>
        <dbReference type="EMBL" id="AAU25974.1"/>
    </source>
</evidence>
<reference evidence="2 3" key="1">
    <citation type="journal article" date="2006" name="Virology">
        <title>TTSV1, a new virus-like particle isolated from the hyperthermophilic crenarchaeote Thermoproteus tenax.</title>
        <authorList>
            <person name="Ahn D.G."/>
            <person name="Kim S.I."/>
            <person name="Rhee J.K."/>
            <person name="Kim K.P."/>
            <person name="Pan J.G."/>
            <person name="Oh J.W."/>
        </authorList>
    </citation>
    <scope>NUCLEOTIDE SEQUENCE</scope>
</reference>
<name>Q647D8_9VIRU</name>
<keyword evidence="1" id="KW-0812">Transmembrane</keyword>
<dbReference type="KEGG" id="vg:5141619"/>
<dbReference type="EMBL" id="AY722806">
    <property type="protein sequence ID" value="AAU25974.1"/>
    <property type="molecule type" value="Genomic_DNA"/>
</dbReference>
<accession>Q647D8</accession>
<keyword evidence="1" id="KW-0472">Membrane</keyword>